<reference evidence="2 3" key="1">
    <citation type="submission" date="2024-08" db="EMBL/GenBank/DDBJ databases">
        <authorList>
            <person name="Cucini C."/>
            <person name="Frati F."/>
        </authorList>
    </citation>
    <scope>NUCLEOTIDE SEQUENCE [LARGE SCALE GENOMIC DNA]</scope>
</reference>
<keyword evidence="3" id="KW-1185">Reference proteome</keyword>
<feature type="compositionally biased region" description="Polar residues" evidence="1">
    <location>
        <begin position="61"/>
        <end position="80"/>
    </location>
</feature>
<feature type="compositionally biased region" description="Polar residues" evidence="1">
    <location>
        <begin position="124"/>
        <end position="142"/>
    </location>
</feature>
<dbReference type="Proteomes" id="UP001642540">
    <property type="component" value="Unassembled WGS sequence"/>
</dbReference>
<comment type="caution">
    <text evidence="2">The sequence shown here is derived from an EMBL/GenBank/DDBJ whole genome shotgun (WGS) entry which is preliminary data.</text>
</comment>
<feature type="region of interest" description="Disordered" evidence="1">
    <location>
        <begin position="34"/>
        <end position="104"/>
    </location>
</feature>
<evidence type="ECO:0000256" key="1">
    <source>
        <dbReference type="SAM" id="MobiDB-lite"/>
    </source>
</evidence>
<sequence length="328" mass="37273">MEDSDMDIDISQLNFEEIFFNPLTQQSAWTAMQSIDPREISDDESDNESRKRLRNRKLKTANPTEKVTNAVTTHDTPSSSKDNEKTAATAIPESSSDNNWAPNPGEIMVAELMSRYENGKRQAKQQIKPETQLGSRPSSSAATEVCGSESSELEELSSDGTGKTESSDFIKYCIPQYEQKVKLCNLHFEKIVKMTPKEVGEVCKEIMPELAKIKSQSLPSKRHEIFLECGISKHRLREITVAKPFDNAHDRRVMDLIREVLYHDEDETDNNGEILHYICLVLLPEALIRIFARVNKIDCDLAEKEMRFQAKYDGPLPAYVMKSLPEPE</sequence>
<name>A0ABP1Q8W7_9HEXA</name>
<evidence type="ECO:0000313" key="2">
    <source>
        <dbReference type="EMBL" id="CAL8093974.1"/>
    </source>
</evidence>
<accession>A0ABP1Q8W7</accession>
<dbReference type="EMBL" id="CAXLJM020000026">
    <property type="protein sequence ID" value="CAL8093974.1"/>
    <property type="molecule type" value="Genomic_DNA"/>
</dbReference>
<proteinExistence type="predicted"/>
<gene>
    <name evidence="2" type="ORF">ODALV1_LOCUS8657</name>
</gene>
<protein>
    <submittedName>
        <fullName evidence="2">Uncharacterized protein</fullName>
    </submittedName>
</protein>
<organism evidence="2 3">
    <name type="scientific">Orchesella dallaii</name>
    <dbReference type="NCBI Taxonomy" id="48710"/>
    <lineage>
        <taxon>Eukaryota</taxon>
        <taxon>Metazoa</taxon>
        <taxon>Ecdysozoa</taxon>
        <taxon>Arthropoda</taxon>
        <taxon>Hexapoda</taxon>
        <taxon>Collembola</taxon>
        <taxon>Entomobryomorpha</taxon>
        <taxon>Entomobryoidea</taxon>
        <taxon>Orchesellidae</taxon>
        <taxon>Orchesellinae</taxon>
        <taxon>Orchesella</taxon>
    </lineage>
</organism>
<feature type="compositionally biased region" description="Polar residues" evidence="1">
    <location>
        <begin position="92"/>
        <end position="101"/>
    </location>
</feature>
<evidence type="ECO:0000313" key="3">
    <source>
        <dbReference type="Proteomes" id="UP001642540"/>
    </source>
</evidence>
<feature type="region of interest" description="Disordered" evidence="1">
    <location>
        <begin position="117"/>
        <end position="165"/>
    </location>
</feature>